<organism evidence="1 2">
    <name type="scientific">Dethiosulfatarculus sandiegensis</name>
    <dbReference type="NCBI Taxonomy" id="1429043"/>
    <lineage>
        <taxon>Bacteria</taxon>
        <taxon>Pseudomonadati</taxon>
        <taxon>Thermodesulfobacteriota</taxon>
        <taxon>Desulfarculia</taxon>
        <taxon>Desulfarculales</taxon>
        <taxon>Desulfarculaceae</taxon>
        <taxon>Dethiosulfatarculus</taxon>
    </lineage>
</organism>
<dbReference type="STRING" id="1429043.X474_15600"/>
<gene>
    <name evidence="1" type="ORF">X474_15600</name>
</gene>
<reference evidence="1 2" key="1">
    <citation type="submission" date="2013-11" db="EMBL/GenBank/DDBJ databases">
        <title>Metagenomic analysis of a methanogenic consortium involved in long chain n-alkane degradation.</title>
        <authorList>
            <person name="Davidova I.A."/>
            <person name="Callaghan A.V."/>
            <person name="Wawrik B."/>
            <person name="Pruitt S."/>
            <person name="Marks C."/>
            <person name="Duncan K.E."/>
            <person name="Suflita J.M."/>
        </authorList>
    </citation>
    <scope>NUCLEOTIDE SEQUENCE [LARGE SCALE GENOMIC DNA]</scope>
    <source>
        <strain evidence="1 2">SPR</strain>
    </source>
</reference>
<name>A0A0D2J4U9_9BACT</name>
<proteinExistence type="predicted"/>
<sequence>MKIMVIKISGFWVVLRCSSQKGLNNTGIFTWQPRHHGHGEER</sequence>
<evidence type="ECO:0000313" key="2">
    <source>
        <dbReference type="Proteomes" id="UP000032233"/>
    </source>
</evidence>
<evidence type="ECO:0000313" key="1">
    <source>
        <dbReference type="EMBL" id="KIX13164.1"/>
    </source>
</evidence>
<dbReference type="AlphaFoldDB" id="A0A0D2J4U9"/>
<dbReference type="InParanoid" id="A0A0D2J4U9"/>
<keyword evidence="2" id="KW-1185">Reference proteome</keyword>
<accession>A0A0D2J4U9</accession>
<protein>
    <submittedName>
        <fullName evidence="1">Uncharacterized protein</fullName>
    </submittedName>
</protein>
<dbReference type="Proteomes" id="UP000032233">
    <property type="component" value="Unassembled WGS sequence"/>
</dbReference>
<dbReference type="EMBL" id="AZAC01000018">
    <property type="protein sequence ID" value="KIX13164.1"/>
    <property type="molecule type" value="Genomic_DNA"/>
</dbReference>
<comment type="caution">
    <text evidence="1">The sequence shown here is derived from an EMBL/GenBank/DDBJ whole genome shotgun (WGS) entry which is preliminary data.</text>
</comment>